<sequence length="349" mass="40713">MKIKNVVVHIIDKEQASKQNPSPRAIVELSDQLFDVTNTTVEGFSEKLAMTYFDKKSRFYTKFKKSESQPRFQDNLEKLLSSQYDFLKFSRVIADNLREEMDSERMSSGGYLIIMDYESTNNYKYLFVALLNNKIEYSISNNLELSQFLSLNIDKMAMASVINTSKYIKKEDNYITFLKGIREIPDYFIKFIGADKDIKRDLREQTRKWIEAINTYLKDENGNEIKDIQLIMQDLIQKVKLLKKEQKFVSADTIANIIEPTNPDKFISYIYDEKNDFQVNPELETMDTTILSSYGIIRYENKQKDFLLKFSKKSIGAIISLDDKKNIVTITDKDIVEGIKTEINSQKDS</sequence>
<dbReference type="AlphaFoldDB" id="A0A644TGV4"/>
<dbReference type="GO" id="GO:0005737">
    <property type="term" value="C:cytoplasm"/>
    <property type="evidence" value="ECO:0007669"/>
    <property type="project" value="UniProtKB-SubCell"/>
</dbReference>
<protein>
    <submittedName>
        <fullName evidence="3">Nucleoid-associated protein YejK</fullName>
    </submittedName>
</protein>
<accession>A0A644TGV4</accession>
<gene>
    <name evidence="3" type="primary">yejK_1</name>
    <name evidence="3" type="ORF">SDC9_11887</name>
</gene>
<dbReference type="EMBL" id="VSSQ01000031">
    <property type="protein sequence ID" value="MPL66218.1"/>
    <property type="molecule type" value="Genomic_DNA"/>
</dbReference>
<comment type="subcellular location">
    <subcellularLocation>
        <location evidence="1">Cytoplasm</location>
    </subcellularLocation>
</comment>
<reference evidence="3" key="1">
    <citation type="submission" date="2019-08" db="EMBL/GenBank/DDBJ databases">
        <authorList>
            <person name="Kucharzyk K."/>
            <person name="Murdoch R.W."/>
            <person name="Higgins S."/>
            <person name="Loffler F."/>
        </authorList>
    </citation>
    <scope>NUCLEOTIDE SEQUENCE</scope>
</reference>
<name>A0A644TGV4_9ZZZZ</name>
<dbReference type="Pfam" id="PF04245">
    <property type="entry name" value="NA37"/>
    <property type="match status" value="1"/>
</dbReference>
<dbReference type="PANTHER" id="PTHR38772:SF1">
    <property type="entry name" value="NUCLEOID-ASSOCIATED PROTEIN YEJK"/>
    <property type="match status" value="1"/>
</dbReference>
<organism evidence="3">
    <name type="scientific">bioreactor metagenome</name>
    <dbReference type="NCBI Taxonomy" id="1076179"/>
    <lineage>
        <taxon>unclassified sequences</taxon>
        <taxon>metagenomes</taxon>
        <taxon>ecological metagenomes</taxon>
    </lineage>
</organism>
<comment type="caution">
    <text evidence="3">The sequence shown here is derived from an EMBL/GenBank/DDBJ whole genome shotgun (WGS) entry which is preliminary data.</text>
</comment>
<evidence type="ECO:0000256" key="2">
    <source>
        <dbReference type="ARBA" id="ARBA00022490"/>
    </source>
</evidence>
<evidence type="ECO:0000313" key="3">
    <source>
        <dbReference type="EMBL" id="MPL66218.1"/>
    </source>
</evidence>
<evidence type="ECO:0000256" key="1">
    <source>
        <dbReference type="ARBA" id="ARBA00004496"/>
    </source>
</evidence>
<dbReference type="GO" id="GO:0043590">
    <property type="term" value="C:bacterial nucleoid"/>
    <property type="evidence" value="ECO:0007669"/>
    <property type="project" value="TreeGrafter"/>
</dbReference>
<dbReference type="GO" id="GO:0003727">
    <property type="term" value="F:single-stranded RNA binding"/>
    <property type="evidence" value="ECO:0007669"/>
    <property type="project" value="TreeGrafter"/>
</dbReference>
<dbReference type="GO" id="GO:0003690">
    <property type="term" value="F:double-stranded DNA binding"/>
    <property type="evidence" value="ECO:0007669"/>
    <property type="project" value="TreeGrafter"/>
</dbReference>
<dbReference type="PANTHER" id="PTHR38772">
    <property type="match status" value="1"/>
</dbReference>
<keyword evidence="2" id="KW-0963">Cytoplasm</keyword>
<proteinExistence type="predicted"/>
<dbReference type="InterPro" id="IPR007358">
    <property type="entry name" value="Nucleoid_associated_NdpA"/>
</dbReference>